<dbReference type="STRING" id="1817832.A3J48_02190"/>
<dbReference type="InterPro" id="IPR010093">
    <property type="entry name" value="SinI_DNA-bd"/>
</dbReference>
<feature type="domain" description="Helix-turn-helix" evidence="1">
    <location>
        <begin position="9"/>
        <end position="55"/>
    </location>
</feature>
<comment type="caution">
    <text evidence="2">The sequence shown here is derived from an EMBL/GenBank/DDBJ whole genome shotgun (WGS) entry which is preliminary data.</text>
</comment>
<dbReference type="EMBL" id="MFES01000031">
    <property type="protein sequence ID" value="OGE84900.1"/>
    <property type="molecule type" value="Genomic_DNA"/>
</dbReference>
<organism evidence="2 3">
    <name type="scientific">Candidatus Doudnabacteria bacterium RIFCSPHIGHO2_02_FULL_46_11</name>
    <dbReference type="NCBI Taxonomy" id="1817832"/>
    <lineage>
        <taxon>Bacteria</taxon>
        <taxon>Candidatus Doudnaibacteriota</taxon>
    </lineage>
</organism>
<dbReference type="AlphaFoldDB" id="A0A1F5P5I9"/>
<evidence type="ECO:0000259" key="1">
    <source>
        <dbReference type="Pfam" id="PF12728"/>
    </source>
</evidence>
<protein>
    <recommendedName>
        <fullName evidence="1">Helix-turn-helix domain-containing protein</fullName>
    </recommendedName>
</protein>
<gene>
    <name evidence="2" type="ORF">A3J48_02190</name>
</gene>
<evidence type="ECO:0000313" key="3">
    <source>
        <dbReference type="Proteomes" id="UP000176786"/>
    </source>
</evidence>
<dbReference type="SUPFAM" id="SSF46955">
    <property type="entry name" value="Putative DNA-binding domain"/>
    <property type="match status" value="1"/>
</dbReference>
<dbReference type="GO" id="GO:0003677">
    <property type="term" value="F:DNA binding"/>
    <property type="evidence" value="ECO:0007669"/>
    <property type="project" value="InterPro"/>
</dbReference>
<dbReference type="Proteomes" id="UP000176786">
    <property type="component" value="Unassembled WGS sequence"/>
</dbReference>
<proteinExistence type="predicted"/>
<dbReference type="InterPro" id="IPR041657">
    <property type="entry name" value="HTH_17"/>
</dbReference>
<accession>A0A1F5P5I9</accession>
<sequence>MIASRDKVLKSGEIADFLAVSAETVARWCQAGRLPGFKIGGQWRVRQSDLNRIITGKIDKNFRKKGAGQGKALF</sequence>
<name>A0A1F5P5I9_9BACT</name>
<evidence type="ECO:0000313" key="2">
    <source>
        <dbReference type="EMBL" id="OGE84900.1"/>
    </source>
</evidence>
<dbReference type="InterPro" id="IPR009061">
    <property type="entry name" value="DNA-bd_dom_put_sf"/>
</dbReference>
<dbReference type="NCBIfam" id="TIGR01764">
    <property type="entry name" value="excise"/>
    <property type="match status" value="1"/>
</dbReference>
<reference evidence="2 3" key="1">
    <citation type="journal article" date="2016" name="Nat. Commun.">
        <title>Thousands of microbial genomes shed light on interconnected biogeochemical processes in an aquifer system.</title>
        <authorList>
            <person name="Anantharaman K."/>
            <person name="Brown C.T."/>
            <person name="Hug L.A."/>
            <person name="Sharon I."/>
            <person name="Castelle C.J."/>
            <person name="Probst A.J."/>
            <person name="Thomas B.C."/>
            <person name="Singh A."/>
            <person name="Wilkins M.J."/>
            <person name="Karaoz U."/>
            <person name="Brodie E.L."/>
            <person name="Williams K.H."/>
            <person name="Hubbard S.S."/>
            <person name="Banfield J.F."/>
        </authorList>
    </citation>
    <scope>NUCLEOTIDE SEQUENCE [LARGE SCALE GENOMIC DNA]</scope>
</reference>
<dbReference type="Pfam" id="PF12728">
    <property type="entry name" value="HTH_17"/>
    <property type="match status" value="1"/>
</dbReference>